<dbReference type="PANTHER" id="PTHR39585:SF1">
    <property type="entry name" value="FAD ASSEMBLY FACTOR SDHE"/>
    <property type="match status" value="1"/>
</dbReference>
<dbReference type="Proteomes" id="UP001108027">
    <property type="component" value="Unassembled WGS sequence"/>
</dbReference>
<comment type="similarity">
    <text evidence="2">Belongs to the SdhE FAD assembly factor family.</text>
</comment>
<evidence type="ECO:0000256" key="4">
    <source>
        <dbReference type="ARBA" id="ARBA00022490"/>
    </source>
</evidence>
<evidence type="ECO:0000313" key="7">
    <source>
        <dbReference type="Proteomes" id="UP001108027"/>
    </source>
</evidence>
<keyword evidence="4" id="KW-0963">Cytoplasm</keyword>
<protein>
    <recommendedName>
        <fullName evidence="3">FAD assembly factor SdhE</fullName>
    </recommendedName>
</protein>
<sequence>MTSSPSPETADLKRRYQWQCRRGASEVEVVLYAYLERFFDTDTPQQQAAFGRLLECEDVDMLDWFTGHGQPEDPELREFVAGMLRRVATTS</sequence>
<dbReference type="SUPFAM" id="SSF109910">
    <property type="entry name" value="YgfY-like"/>
    <property type="match status" value="1"/>
</dbReference>
<gene>
    <name evidence="6" type="ORF">LL252_05155</name>
</gene>
<keyword evidence="7" id="KW-1185">Reference proteome</keyword>
<evidence type="ECO:0000256" key="5">
    <source>
        <dbReference type="ARBA" id="ARBA00023186"/>
    </source>
</evidence>
<dbReference type="InterPro" id="IPR036714">
    <property type="entry name" value="SDH_sf"/>
</dbReference>
<dbReference type="InterPro" id="IPR005631">
    <property type="entry name" value="SDH"/>
</dbReference>
<dbReference type="Pfam" id="PF03937">
    <property type="entry name" value="Sdh5"/>
    <property type="match status" value="1"/>
</dbReference>
<proteinExistence type="inferred from homology"/>
<evidence type="ECO:0000256" key="3">
    <source>
        <dbReference type="ARBA" id="ARBA00019418"/>
    </source>
</evidence>
<keyword evidence="5" id="KW-0143">Chaperone</keyword>
<accession>A0A9Q3YLN1</accession>
<name>A0A9Q3YLN1_9GAMM</name>
<dbReference type="GO" id="GO:0005737">
    <property type="term" value="C:cytoplasm"/>
    <property type="evidence" value="ECO:0007669"/>
    <property type="project" value="UniProtKB-SubCell"/>
</dbReference>
<comment type="subcellular location">
    <subcellularLocation>
        <location evidence="1">Cytoplasm</location>
    </subcellularLocation>
</comment>
<comment type="caution">
    <text evidence="6">The sequence shown here is derived from an EMBL/GenBank/DDBJ whole genome shotgun (WGS) entry which is preliminary data.</text>
</comment>
<dbReference type="InterPro" id="IPR050531">
    <property type="entry name" value="SdhE_FAD_assembly_factor"/>
</dbReference>
<evidence type="ECO:0000256" key="2">
    <source>
        <dbReference type="ARBA" id="ARBA00008571"/>
    </source>
</evidence>
<reference evidence="6" key="1">
    <citation type="submission" date="2021-10" db="EMBL/GenBank/DDBJ databases">
        <title>The diversity and Nitrogen Metabolism of Culturable Nitrate-Utilizing Bacteria Within the Oxygen Minimum Zone of the Changjiang (Yangtze River)Estuary.</title>
        <authorList>
            <person name="Zhang D."/>
            <person name="Zheng J."/>
            <person name="Liu S."/>
            <person name="He W."/>
        </authorList>
    </citation>
    <scope>NUCLEOTIDE SEQUENCE</scope>
    <source>
        <strain evidence="6">FXH-223</strain>
    </source>
</reference>
<dbReference type="RefSeq" id="WP_228233300.1">
    <property type="nucleotide sequence ID" value="NZ_JAJGNA010000004.1"/>
</dbReference>
<dbReference type="Gene3D" id="1.10.150.250">
    <property type="entry name" value="Flavinator of succinate dehydrogenase"/>
    <property type="match status" value="1"/>
</dbReference>
<dbReference type="PANTHER" id="PTHR39585">
    <property type="entry name" value="FAD ASSEMBLY FACTOR SDHE"/>
    <property type="match status" value="1"/>
</dbReference>
<dbReference type="GO" id="GO:0006105">
    <property type="term" value="P:succinate metabolic process"/>
    <property type="evidence" value="ECO:0007669"/>
    <property type="project" value="TreeGrafter"/>
</dbReference>
<dbReference type="EMBL" id="JAJGNA010000004">
    <property type="protein sequence ID" value="MCC4307952.1"/>
    <property type="molecule type" value="Genomic_DNA"/>
</dbReference>
<evidence type="ECO:0000313" key="6">
    <source>
        <dbReference type="EMBL" id="MCC4307952.1"/>
    </source>
</evidence>
<dbReference type="AlphaFoldDB" id="A0A9Q3YLN1"/>
<evidence type="ECO:0000256" key="1">
    <source>
        <dbReference type="ARBA" id="ARBA00004496"/>
    </source>
</evidence>
<organism evidence="6 7">
    <name type="scientific">Alloalcanivorax marinus</name>
    <dbReference type="NCBI Taxonomy" id="1177169"/>
    <lineage>
        <taxon>Bacteria</taxon>
        <taxon>Pseudomonadati</taxon>
        <taxon>Pseudomonadota</taxon>
        <taxon>Gammaproteobacteria</taxon>
        <taxon>Oceanospirillales</taxon>
        <taxon>Alcanivoracaceae</taxon>
        <taxon>Alloalcanivorax</taxon>
    </lineage>
</organism>